<evidence type="ECO:0000313" key="2">
    <source>
        <dbReference type="EMBL" id="AKZ53107.1"/>
    </source>
</evidence>
<dbReference type="Proteomes" id="UP000061018">
    <property type="component" value="Chromosome"/>
</dbReference>
<gene>
    <name evidence="2" type="ORF">SAM23877_0058</name>
</gene>
<name>A0A0K2AJT4_STRA7</name>
<dbReference type="AlphaFoldDB" id="A0A0K2AJT4"/>
<evidence type="ECO:0000256" key="1">
    <source>
        <dbReference type="SAM" id="MobiDB-lite"/>
    </source>
</evidence>
<protein>
    <submittedName>
        <fullName evidence="2">Uncharacterized protein</fullName>
    </submittedName>
</protein>
<organism evidence="2 3">
    <name type="scientific">Streptomyces ambofaciens (strain ATCC 23877 / 3486 / DSM 40053 / JCM 4204 / NBRC 12836 / NRRL B-2516)</name>
    <dbReference type="NCBI Taxonomy" id="278992"/>
    <lineage>
        <taxon>Bacteria</taxon>
        <taxon>Bacillati</taxon>
        <taxon>Actinomycetota</taxon>
        <taxon>Actinomycetes</taxon>
        <taxon>Kitasatosporales</taxon>
        <taxon>Streptomycetaceae</taxon>
        <taxon>Streptomyces</taxon>
    </lineage>
</organism>
<accession>A0A0K2AJT4</accession>
<sequence length="431" mass="45303">MRSTTVNSSAPRSSWKSEKVHLHPAALKLLADDLQPAIFDVPPQGGDADPSLPAGARPSDVSARPDLGLFGRDGGGQAQLLAGGDRLVRVDAGERRVVGGVERVGVGGVRGLLPVAGRLRQRRTERADLGAVDAVQALDVGLESGRDSLGLRLVPGQVGLDGVLLGLVRPQGLVDRVRPLEVRELLGLEGVRGVQRAVQRALRGGVGAAHRAVARRPALRGRGVVEELGALGERPGVRGVLLRLERAAGVRDRRDTVVAGVLIALVDFEFAHDLAFVRLVAGHDLDGVRRPLGLAGRVVAVTGVQREHRALAGHLLRAVLGAVDGVGDVRAPHRADREQGGNGGYAAKGTIGGTDSHDVYILLLDLYMGYADRMPSLRPAVAQCLEGRPSPHRGVRLGTSREGCTARSRRHRPGQPIAPLASSAACWPSTV</sequence>
<dbReference type="KEGG" id="samb:SAM23877_0058"/>
<dbReference type="EMBL" id="CP012382">
    <property type="protein sequence ID" value="AKZ53107.1"/>
    <property type="molecule type" value="Genomic_DNA"/>
</dbReference>
<proteinExistence type="predicted"/>
<evidence type="ECO:0000313" key="3">
    <source>
        <dbReference type="Proteomes" id="UP000061018"/>
    </source>
</evidence>
<reference evidence="3" key="1">
    <citation type="journal article" date="2015" name="J. Biotechnol.">
        <title>Complete genome sequence of Streptomyces ambofaciens ATCC 23877, the spiramycin producer.</title>
        <authorList>
            <person name="Thibessard A."/>
            <person name="Haas D."/>
            <person name="Gerbaud C."/>
            <person name="Aigle B."/>
            <person name="Lautru S."/>
            <person name="Pernodet J.L."/>
            <person name="Leblond P."/>
        </authorList>
    </citation>
    <scope>NUCLEOTIDE SEQUENCE [LARGE SCALE GENOMIC DNA]</scope>
    <source>
        <strain evidence="3">ATCC 23877 / 3486 / DSM 40053 / JCM 4204 / NBRC 12836 / NRRL B-2516</strain>
    </source>
</reference>
<feature type="region of interest" description="Disordered" evidence="1">
    <location>
        <begin position="40"/>
        <end position="62"/>
    </location>
</feature>
<feature type="region of interest" description="Disordered" evidence="1">
    <location>
        <begin position="388"/>
        <end position="419"/>
    </location>
</feature>